<dbReference type="SUPFAM" id="SSF53335">
    <property type="entry name" value="S-adenosyl-L-methionine-dependent methyltransferases"/>
    <property type="match status" value="1"/>
</dbReference>
<dbReference type="PANTHER" id="PTHR45036">
    <property type="entry name" value="METHYLTRANSFERASE LIKE 7B"/>
    <property type="match status" value="1"/>
</dbReference>
<proteinExistence type="predicted"/>
<evidence type="ECO:0000313" key="2">
    <source>
        <dbReference type="EMBL" id="KAL1524550.1"/>
    </source>
</evidence>
<dbReference type="InterPro" id="IPR052356">
    <property type="entry name" value="Thiol_S-MT"/>
</dbReference>
<dbReference type="Gene3D" id="3.40.50.150">
    <property type="entry name" value="Vaccinia Virus protein VP39"/>
    <property type="match status" value="1"/>
</dbReference>
<dbReference type="AlphaFoldDB" id="A0AB34JRQ0"/>
<evidence type="ECO:0000313" key="3">
    <source>
        <dbReference type="Proteomes" id="UP001515480"/>
    </source>
</evidence>
<reference evidence="2 3" key="1">
    <citation type="journal article" date="2024" name="Science">
        <title>Giant polyketide synthase enzymes in the biosynthesis of giant marine polyether toxins.</title>
        <authorList>
            <person name="Fallon T.R."/>
            <person name="Shende V.V."/>
            <person name="Wierzbicki I.H."/>
            <person name="Pendleton A.L."/>
            <person name="Watervoot N.F."/>
            <person name="Auber R.P."/>
            <person name="Gonzalez D.J."/>
            <person name="Wisecaver J.H."/>
            <person name="Moore B.S."/>
        </authorList>
    </citation>
    <scope>NUCLEOTIDE SEQUENCE [LARGE SCALE GENOMIC DNA]</scope>
    <source>
        <strain evidence="2 3">12B1</strain>
    </source>
</reference>
<feature type="domain" description="Methyltransferase type 11" evidence="1">
    <location>
        <begin position="127"/>
        <end position="233"/>
    </location>
</feature>
<name>A0AB34JRQ0_PRYPA</name>
<protein>
    <recommendedName>
        <fullName evidence="1">Methyltransferase type 11 domain-containing protein</fullName>
    </recommendedName>
</protein>
<dbReference type="Pfam" id="PF08241">
    <property type="entry name" value="Methyltransf_11"/>
    <property type="match status" value="1"/>
</dbReference>
<dbReference type="GO" id="GO:0008757">
    <property type="term" value="F:S-adenosylmethionine-dependent methyltransferase activity"/>
    <property type="evidence" value="ECO:0007669"/>
    <property type="project" value="InterPro"/>
</dbReference>
<dbReference type="Proteomes" id="UP001515480">
    <property type="component" value="Unassembled WGS sequence"/>
</dbReference>
<organism evidence="2 3">
    <name type="scientific">Prymnesium parvum</name>
    <name type="common">Toxic golden alga</name>
    <dbReference type="NCBI Taxonomy" id="97485"/>
    <lineage>
        <taxon>Eukaryota</taxon>
        <taxon>Haptista</taxon>
        <taxon>Haptophyta</taxon>
        <taxon>Prymnesiophyceae</taxon>
        <taxon>Prymnesiales</taxon>
        <taxon>Prymnesiaceae</taxon>
        <taxon>Prymnesium</taxon>
    </lineage>
</organism>
<accession>A0AB34JRQ0</accession>
<gene>
    <name evidence="2" type="ORF">AB1Y20_019442</name>
</gene>
<dbReference type="InterPro" id="IPR013216">
    <property type="entry name" value="Methyltransf_11"/>
</dbReference>
<keyword evidence="3" id="KW-1185">Reference proteome</keyword>
<evidence type="ECO:0000259" key="1">
    <source>
        <dbReference type="Pfam" id="PF08241"/>
    </source>
</evidence>
<dbReference type="InterPro" id="IPR029063">
    <property type="entry name" value="SAM-dependent_MTases_sf"/>
</dbReference>
<dbReference type="PANTHER" id="PTHR45036:SF1">
    <property type="entry name" value="METHYLTRANSFERASE LIKE 7A"/>
    <property type="match status" value="1"/>
</dbReference>
<sequence>MLSMLVAVPLALHHLPPPQPLPPRRRPLPQLPASTELLGRRDWLGVGCGVCCALCGGFPASALNALQAPPSPSKQFDAPRNAHRDESFAKMMASGMRQYEQAVAPTKARLFRRLLDKVPRSDAFIVELGMGTFPNAPYYANAPSKAGPRRLDILGIDPNDAMNEYAERAANAAGLAALGHSVRTAHGVGEALPLADGCADAVVCTLTLCSVVDVKRTLQEVRRVLKPNGTFLFLEHVLSETDPSLAKQQVLLTPLQVVSADGCHLDRRTLQQIRAEPFTDVDADYFDLSGFYYLNPTIAGFAIA</sequence>
<dbReference type="EMBL" id="JBGBPQ010000005">
    <property type="protein sequence ID" value="KAL1524550.1"/>
    <property type="molecule type" value="Genomic_DNA"/>
</dbReference>
<comment type="caution">
    <text evidence="2">The sequence shown here is derived from an EMBL/GenBank/DDBJ whole genome shotgun (WGS) entry which is preliminary data.</text>
</comment>
<dbReference type="CDD" id="cd02440">
    <property type="entry name" value="AdoMet_MTases"/>
    <property type="match status" value="1"/>
</dbReference>